<dbReference type="GO" id="GO:0140296">
    <property type="term" value="F:general transcription initiation factor binding"/>
    <property type="evidence" value="ECO:0007669"/>
    <property type="project" value="Ensembl"/>
</dbReference>
<feature type="compositionally biased region" description="Basic and acidic residues" evidence="16">
    <location>
        <begin position="775"/>
        <end position="787"/>
    </location>
</feature>
<keyword evidence="4" id="KW-0963">Cytoplasm</keyword>
<evidence type="ECO:0000313" key="20">
    <source>
        <dbReference type="Proteomes" id="UP000233060"/>
    </source>
</evidence>
<dbReference type="Bgee" id="ENSCATG00000031229">
    <property type="expression patterns" value="Expressed in skeletal muscle tissue and 12 other cell types or tissues"/>
</dbReference>
<dbReference type="GO" id="GO:0016604">
    <property type="term" value="C:nuclear body"/>
    <property type="evidence" value="ECO:0007669"/>
    <property type="project" value="Ensembl"/>
</dbReference>
<comment type="subcellular location">
    <subcellularLocation>
        <location evidence="2">Cytoplasm</location>
    </subcellularLocation>
    <subcellularLocation>
        <location evidence="1">Nucleus</location>
    </subcellularLocation>
</comment>
<dbReference type="Pfam" id="PF13086">
    <property type="entry name" value="AAA_11"/>
    <property type="match status" value="2"/>
</dbReference>
<accession>A0A2K5LN52</accession>
<feature type="region of interest" description="Disordered" evidence="16">
    <location>
        <begin position="900"/>
        <end position="938"/>
    </location>
</feature>
<dbReference type="NCBIfam" id="TIGR00376">
    <property type="entry name" value="IGHMBP2 family helicase"/>
    <property type="match status" value="1"/>
</dbReference>
<evidence type="ECO:0000256" key="1">
    <source>
        <dbReference type="ARBA" id="ARBA00004123"/>
    </source>
</evidence>
<dbReference type="InterPro" id="IPR041677">
    <property type="entry name" value="DNA2/NAM7_AAA_11"/>
</dbReference>
<dbReference type="GO" id="GO:0016887">
    <property type="term" value="F:ATP hydrolysis activity"/>
    <property type="evidence" value="ECO:0007669"/>
    <property type="project" value="Ensembl"/>
</dbReference>
<dbReference type="SMART" id="SM00154">
    <property type="entry name" value="ZnF_AN1"/>
    <property type="match status" value="1"/>
</dbReference>
<dbReference type="InterPro" id="IPR027417">
    <property type="entry name" value="P-loop_NTPase"/>
</dbReference>
<evidence type="ECO:0000256" key="9">
    <source>
        <dbReference type="ARBA" id="ARBA00022806"/>
    </source>
</evidence>
<dbReference type="AlphaFoldDB" id="A0A2K5LN52"/>
<dbReference type="CDD" id="cd18808">
    <property type="entry name" value="SF1_C_Upf1"/>
    <property type="match status" value="1"/>
</dbReference>
<dbReference type="CDD" id="cd02641">
    <property type="entry name" value="R3H_Smubp-2_like"/>
    <property type="match status" value="1"/>
</dbReference>
<evidence type="ECO:0000256" key="3">
    <source>
        <dbReference type="ARBA" id="ARBA00007913"/>
    </source>
</evidence>
<dbReference type="PROSITE" id="PS51061">
    <property type="entry name" value="R3H"/>
    <property type="match status" value="1"/>
</dbReference>
<evidence type="ECO:0000256" key="6">
    <source>
        <dbReference type="ARBA" id="ARBA00022741"/>
    </source>
</evidence>
<reference evidence="19" key="1">
    <citation type="submission" date="2025-08" db="UniProtKB">
        <authorList>
            <consortium name="Ensembl"/>
        </authorList>
    </citation>
    <scope>IDENTIFICATION</scope>
</reference>
<dbReference type="FunFam" id="3.40.50.300:FF:001146">
    <property type="entry name" value="DNA-binding protein SMUBP-2 isoform X1"/>
    <property type="match status" value="1"/>
</dbReference>
<feature type="compositionally biased region" description="Polar residues" evidence="16">
    <location>
        <begin position="624"/>
        <end position="635"/>
    </location>
</feature>
<evidence type="ECO:0000256" key="10">
    <source>
        <dbReference type="ARBA" id="ARBA00022833"/>
    </source>
</evidence>
<keyword evidence="8" id="KW-0378">Hydrolase</keyword>
<dbReference type="SMART" id="SM00487">
    <property type="entry name" value="DEXDc"/>
    <property type="match status" value="1"/>
</dbReference>
<keyword evidence="5" id="KW-0479">Metal-binding</keyword>
<dbReference type="InterPro" id="IPR047187">
    <property type="entry name" value="SF1_C_Upf1"/>
</dbReference>
<feature type="compositionally biased region" description="Pro residues" evidence="16">
    <location>
        <begin position="742"/>
        <end position="754"/>
    </location>
</feature>
<dbReference type="InterPro" id="IPR034072">
    <property type="entry name" value="R3H_Smubp-2"/>
</dbReference>
<dbReference type="PANTHER" id="PTHR43788">
    <property type="entry name" value="DNA2/NAM7 HELICASE FAMILY MEMBER"/>
    <property type="match status" value="1"/>
</dbReference>
<keyword evidence="10" id="KW-0862">Zinc</keyword>
<dbReference type="Pfam" id="PF01428">
    <property type="entry name" value="zf-AN1"/>
    <property type="match status" value="1"/>
</dbReference>
<protein>
    <submittedName>
        <fullName evidence="19">Immunoglobulin mu DNA binding protein 2</fullName>
    </submittedName>
</protein>
<evidence type="ECO:0000256" key="12">
    <source>
        <dbReference type="ARBA" id="ARBA00022884"/>
    </source>
</evidence>
<dbReference type="InterPro" id="IPR048761">
    <property type="entry name" value="SMUBP-2_HCS1_1B"/>
</dbReference>
<dbReference type="Pfam" id="PF13087">
    <property type="entry name" value="AAA_12"/>
    <property type="match status" value="1"/>
</dbReference>
<feature type="domain" description="R3H" evidence="18">
    <location>
        <begin position="678"/>
        <end position="741"/>
    </location>
</feature>
<dbReference type="InterPro" id="IPR000058">
    <property type="entry name" value="Znf_AN1"/>
</dbReference>
<dbReference type="Pfam" id="PF01424">
    <property type="entry name" value="R3H"/>
    <property type="match status" value="1"/>
</dbReference>
<dbReference type="InterPro" id="IPR036867">
    <property type="entry name" value="R3H_dom_sf"/>
</dbReference>
<comment type="catalytic activity">
    <reaction evidence="14">
        <text>ATP + H2O = ADP + phosphate + H(+)</text>
        <dbReference type="Rhea" id="RHEA:13065"/>
        <dbReference type="ChEBI" id="CHEBI:15377"/>
        <dbReference type="ChEBI" id="CHEBI:15378"/>
        <dbReference type="ChEBI" id="CHEBI:30616"/>
        <dbReference type="ChEBI" id="CHEBI:43474"/>
        <dbReference type="ChEBI" id="CHEBI:456216"/>
        <dbReference type="EC" id="3.6.4.12"/>
    </reaction>
    <physiologicalReaction direction="left-to-right" evidence="14">
        <dbReference type="Rhea" id="RHEA:13066"/>
    </physiologicalReaction>
</comment>
<dbReference type="InterPro" id="IPR035896">
    <property type="entry name" value="AN1-like_Znf"/>
</dbReference>
<dbReference type="FunFam" id="3.30.1370.50:FF:000002">
    <property type="entry name" value="Immunoglobulin mu DNA-binding protein 2"/>
    <property type="match status" value="1"/>
</dbReference>
<feature type="domain" description="AN1-type" evidence="17">
    <location>
        <begin position="836"/>
        <end position="885"/>
    </location>
</feature>
<dbReference type="CDD" id="cd18044">
    <property type="entry name" value="DEXXQc_SMUBP2"/>
    <property type="match status" value="1"/>
</dbReference>
<evidence type="ECO:0000256" key="14">
    <source>
        <dbReference type="ARBA" id="ARBA00048432"/>
    </source>
</evidence>
<dbReference type="SUPFAM" id="SSF82708">
    <property type="entry name" value="R3H domain"/>
    <property type="match status" value="1"/>
</dbReference>
<reference evidence="19" key="2">
    <citation type="submission" date="2025-09" db="UniProtKB">
        <authorList>
            <consortium name="Ensembl"/>
        </authorList>
    </citation>
    <scope>IDENTIFICATION</scope>
</reference>
<dbReference type="InterPro" id="IPR050534">
    <property type="entry name" value="Coronavir_polyprotein_1ab"/>
</dbReference>
<dbReference type="Pfam" id="PF21138">
    <property type="entry name" value="SMUBP-2_HCS1_1B"/>
    <property type="match status" value="1"/>
</dbReference>
<dbReference type="GO" id="GO:0008270">
    <property type="term" value="F:zinc ion binding"/>
    <property type="evidence" value="ECO:0007669"/>
    <property type="project" value="UniProtKB-KW"/>
</dbReference>
<dbReference type="GO" id="GO:0036121">
    <property type="term" value="F:double-stranded DNA helicase activity"/>
    <property type="evidence" value="ECO:0007669"/>
    <property type="project" value="Ensembl"/>
</dbReference>
<dbReference type="PANTHER" id="PTHR43788:SF8">
    <property type="entry name" value="DNA-BINDING PROTEIN SMUBP-2"/>
    <property type="match status" value="1"/>
</dbReference>
<evidence type="ECO:0000256" key="11">
    <source>
        <dbReference type="ARBA" id="ARBA00022840"/>
    </source>
</evidence>
<keyword evidence="6" id="KW-0547">Nucleotide-binding</keyword>
<evidence type="ECO:0000256" key="15">
    <source>
        <dbReference type="PROSITE-ProRule" id="PRU00449"/>
    </source>
</evidence>
<dbReference type="SUPFAM" id="SSF118310">
    <property type="entry name" value="AN1-like Zinc finger"/>
    <property type="match status" value="1"/>
</dbReference>
<proteinExistence type="inferred from homology"/>
<organism evidence="19 20">
    <name type="scientific">Cercocebus atys</name>
    <name type="common">Sooty mangabey</name>
    <name type="synonym">Cercocebus torquatus atys</name>
    <dbReference type="NCBI Taxonomy" id="9531"/>
    <lineage>
        <taxon>Eukaryota</taxon>
        <taxon>Metazoa</taxon>
        <taxon>Chordata</taxon>
        <taxon>Craniata</taxon>
        <taxon>Vertebrata</taxon>
        <taxon>Euteleostomi</taxon>
        <taxon>Mammalia</taxon>
        <taxon>Eutheria</taxon>
        <taxon>Euarchontoglires</taxon>
        <taxon>Primates</taxon>
        <taxon>Haplorrhini</taxon>
        <taxon>Catarrhini</taxon>
        <taxon>Cercopithecidae</taxon>
        <taxon>Cercopithecinae</taxon>
        <taxon>Cercocebus</taxon>
    </lineage>
</organism>
<dbReference type="SMART" id="SM00393">
    <property type="entry name" value="R3H"/>
    <property type="match status" value="1"/>
</dbReference>
<feature type="region of interest" description="Disordered" evidence="16">
    <location>
        <begin position="605"/>
        <end position="676"/>
    </location>
</feature>
<dbReference type="GO" id="GO:0000049">
    <property type="term" value="F:tRNA binding"/>
    <property type="evidence" value="ECO:0007669"/>
    <property type="project" value="Ensembl"/>
</dbReference>
<dbReference type="GO" id="GO:0032574">
    <property type="term" value="F:5'-3' RNA helicase activity"/>
    <property type="evidence" value="ECO:0007669"/>
    <property type="project" value="Ensembl"/>
</dbReference>
<evidence type="ECO:0000256" key="16">
    <source>
        <dbReference type="SAM" id="MobiDB-lite"/>
    </source>
</evidence>
<dbReference type="GO" id="GO:0043022">
    <property type="term" value="F:ribosome binding"/>
    <property type="evidence" value="ECO:0007669"/>
    <property type="project" value="Ensembl"/>
</dbReference>
<dbReference type="GeneTree" id="ENSGT00930000151035"/>
<evidence type="ECO:0000256" key="5">
    <source>
        <dbReference type="ARBA" id="ARBA00022723"/>
    </source>
</evidence>
<comment type="similarity">
    <text evidence="3">Belongs to the DNA2/NAM7 helicase family.</text>
</comment>
<dbReference type="GO" id="GO:0003727">
    <property type="term" value="F:single-stranded RNA binding"/>
    <property type="evidence" value="ECO:0007669"/>
    <property type="project" value="Ensembl"/>
</dbReference>
<sequence length="938" mass="102038">MASAAVESFVTKQLDLLELERDAEVEERRSWQENISLKELQSRGVCLLKLQVSSQRTGLYGRLLVTFEPRRCGSVAALPSNSFTSGCGLYDAAMRAAAKSVTVFGRENSYRLLKLANDVTYRRLKKALIGSKEVSSGPASSLIEVSAPSPANPLTFFNTSLDASQKEAVSFALSQKELAIIHGPPGTGKTTTVVEIILQAVKQGLKVLCCAPSNIAVDNLVERLALCKQRILRLGHPARLLESIQQHSLDAVVARSDSAQIVADIRKDIDQVFVGVMASVRVRHGLLIRSLLKDCWEAAVPLETPGSLFPPGASADGPLKLLPESHFDVVVIDECAQALEASCWIPLLKARKCILAGDHKQLPPTVASLAPLSGLHMMERLAEEYGARAVRTLTVQYRMHQAIMRWASDTMYHGQLTAHPSVAGHLLRDLPGVAATEETGVPLLLVDTAGCGLFELEEEDEQSKGNPGEVRLVSLHIQALVDAGVPARDVAVVSPYNLQVDLLRQSLAHRHPELEIKSVDGFQGREKEAVILSFVRSNRKGEVGFLAEDRRINVAVTRARRHVAVICDSRTVNNHAFLKTLVEYFTQHGEVRTAFEYLDDIVPENYSHESSQGPSHAATKPQGPATSTRTGSQRQEGGRESVAAARQGRKKPAGKALAAEAPSQPSLNGGSLEGVESQDGVDHFRAMIAEFMASDKTQLEFPPSLNSHDRLRVHQIAEEHGLRHDSSGEGKRRFITVSKRAPPAPRPPAAPGPPAGTGGPAPLQPVPPSPARTEQPPREQRGPDQPDLRLQRVRSAQGQPASKEQQASGVALLSFRHPAIDLPTEEDFEALVSAAIKADNTCGFAKCTASVTALGQFCQLCSRRYCLSHHLPEIHGCGERARAHARQRISREGILYAGSGTKDRSLDPAKRAQLQRRLDKKLSELSNQRTSRRKERGT</sequence>
<dbReference type="GO" id="GO:0005524">
    <property type="term" value="F:ATP binding"/>
    <property type="evidence" value="ECO:0007669"/>
    <property type="project" value="UniProtKB-KW"/>
</dbReference>
<dbReference type="OMA" id="TIIHGPP"/>
<evidence type="ECO:0000256" key="2">
    <source>
        <dbReference type="ARBA" id="ARBA00004496"/>
    </source>
</evidence>
<keyword evidence="13" id="KW-0539">Nucleus</keyword>
<keyword evidence="9" id="KW-0347">Helicase</keyword>
<evidence type="ECO:0000256" key="13">
    <source>
        <dbReference type="ARBA" id="ARBA00023242"/>
    </source>
</evidence>
<feature type="region of interest" description="Disordered" evidence="16">
    <location>
        <begin position="738"/>
        <end position="787"/>
    </location>
</feature>
<dbReference type="GO" id="GO:0003697">
    <property type="term" value="F:single-stranded DNA binding"/>
    <property type="evidence" value="ECO:0007669"/>
    <property type="project" value="Ensembl"/>
</dbReference>
<dbReference type="InterPro" id="IPR041679">
    <property type="entry name" value="DNA2/NAM7-like_C"/>
</dbReference>
<keyword evidence="7 15" id="KW-0863">Zinc-finger</keyword>
<name>A0A2K5LN52_CERAT</name>
<evidence type="ECO:0000256" key="4">
    <source>
        <dbReference type="ARBA" id="ARBA00022490"/>
    </source>
</evidence>
<keyword evidence="20" id="KW-1185">Reference proteome</keyword>
<dbReference type="Proteomes" id="UP000233060">
    <property type="component" value="Unassembled WGS sequence"/>
</dbReference>
<dbReference type="Gene3D" id="4.10.1110.10">
    <property type="entry name" value="AN1-like Zinc finger"/>
    <property type="match status" value="1"/>
</dbReference>
<keyword evidence="12" id="KW-0694">RNA-binding</keyword>
<dbReference type="Ensembl" id="ENSCATT00000038531.1">
    <property type="protein sequence ID" value="ENSCATP00000014384.1"/>
    <property type="gene ID" value="ENSCATG00000031229.1"/>
</dbReference>
<feature type="compositionally biased region" description="Basic and acidic residues" evidence="16">
    <location>
        <begin position="901"/>
        <end position="923"/>
    </location>
</feature>
<evidence type="ECO:0000259" key="18">
    <source>
        <dbReference type="PROSITE" id="PS51061"/>
    </source>
</evidence>
<dbReference type="Gene3D" id="3.30.1370.50">
    <property type="entry name" value="R3H-like domain"/>
    <property type="match status" value="1"/>
</dbReference>
<evidence type="ECO:0000313" key="19">
    <source>
        <dbReference type="Ensembl" id="ENSCATP00000014384.1"/>
    </source>
</evidence>
<dbReference type="GO" id="GO:0043139">
    <property type="term" value="F:5'-3' DNA helicase activity"/>
    <property type="evidence" value="ECO:0007669"/>
    <property type="project" value="Ensembl"/>
</dbReference>
<dbReference type="PROSITE" id="PS51039">
    <property type="entry name" value="ZF_AN1"/>
    <property type="match status" value="1"/>
</dbReference>
<dbReference type="SUPFAM" id="SSF52540">
    <property type="entry name" value="P-loop containing nucleoside triphosphate hydrolases"/>
    <property type="match status" value="1"/>
</dbReference>
<dbReference type="InterPro" id="IPR004483">
    <property type="entry name" value="SMUBP-2/Hcs1-like"/>
</dbReference>
<dbReference type="InterPro" id="IPR014001">
    <property type="entry name" value="Helicase_ATP-bd"/>
</dbReference>
<dbReference type="InterPro" id="IPR001374">
    <property type="entry name" value="R3H_dom"/>
</dbReference>
<dbReference type="Gene3D" id="2.40.30.270">
    <property type="match status" value="1"/>
</dbReference>
<gene>
    <name evidence="19" type="primary">IGHMBP2</name>
</gene>
<keyword evidence="11" id="KW-0067">ATP-binding</keyword>
<evidence type="ECO:0000256" key="8">
    <source>
        <dbReference type="ARBA" id="ARBA00022801"/>
    </source>
</evidence>
<evidence type="ECO:0000256" key="7">
    <source>
        <dbReference type="ARBA" id="ARBA00022771"/>
    </source>
</evidence>
<evidence type="ECO:0000259" key="17">
    <source>
        <dbReference type="PROSITE" id="PS51039"/>
    </source>
</evidence>
<dbReference type="GO" id="GO:0005829">
    <property type="term" value="C:cytosol"/>
    <property type="evidence" value="ECO:0007669"/>
    <property type="project" value="Ensembl"/>
</dbReference>
<dbReference type="FunFam" id="4.10.1110.10:FF:000002">
    <property type="entry name" value="Immunoglobulin mu DNA-binding protein 2"/>
    <property type="match status" value="1"/>
</dbReference>
<dbReference type="STRING" id="9531.ENSCATP00000014384"/>
<dbReference type="Gene3D" id="3.40.50.300">
    <property type="entry name" value="P-loop containing nucleotide triphosphate hydrolases"/>
    <property type="match status" value="2"/>
</dbReference>
<dbReference type="GO" id="GO:0042802">
    <property type="term" value="F:identical protein binding"/>
    <property type="evidence" value="ECO:0007669"/>
    <property type="project" value="Ensembl"/>
</dbReference>